<feature type="compositionally biased region" description="Low complexity" evidence="3">
    <location>
        <begin position="66"/>
        <end position="75"/>
    </location>
</feature>
<reference evidence="5" key="1">
    <citation type="submission" date="2018-10" db="EMBL/GenBank/DDBJ databases">
        <title>Transcriptome assembly of Aceria tosichella (Wheat curl mite) Type 2.</title>
        <authorList>
            <person name="Scully E.D."/>
            <person name="Geib S.M."/>
            <person name="Palmer N.A."/>
            <person name="Gupta A.K."/>
            <person name="Sarath G."/>
            <person name="Tatineni S."/>
        </authorList>
    </citation>
    <scope>NUCLEOTIDE SEQUENCE</scope>
    <source>
        <strain evidence="5">LincolnNE</strain>
    </source>
</reference>
<protein>
    <submittedName>
        <fullName evidence="5">Protein SCAF8</fullName>
    </submittedName>
</protein>
<sequence>MQERWHRMNNKDHTISDIRDDFSGGTRNGKRSRSRSPLSSAAHQSRSSDAKQFSKSDANQNEIKESSSLQSSAARQAERAAERERRCLPKIRDKHLTVCSSTLWLGHLPKSVSEVDISDAFGEYGTISSIDLVPPRGCAYVCMDRRQDAKRALDESKDLKLKNSHIKMAWAPGKGFKEYKKLKDFWESDVGASFIPYSKVDHTIDFDVLEEGGVIDEDSMSMEIRERREQQAREKKMNKDGLSKAGLGLPLPPISLMNQPTPTSIQPFAIPPPNLGVPPPTSFSQGLIPFPPPSSAASGNHMSLPPPSSFLLSQNATPSANYRDNLDAEKLDGLNSPQTIEQQLSMTERQISMVEQQLSMIQQAQGVGRGAPMQSLPPMQHTQQVFHHTPQPNPMMFDLSLSQPMFHAAQNMMDPSLAMYASHPSNAMAQMMVPTSLAADSAILGMNESFNEHNGSF</sequence>
<organism evidence="5">
    <name type="scientific">Aceria tosichella</name>
    <name type="common">wheat curl mite</name>
    <dbReference type="NCBI Taxonomy" id="561515"/>
    <lineage>
        <taxon>Eukaryota</taxon>
        <taxon>Metazoa</taxon>
        <taxon>Ecdysozoa</taxon>
        <taxon>Arthropoda</taxon>
        <taxon>Chelicerata</taxon>
        <taxon>Arachnida</taxon>
        <taxon>Acari</taxon>
        <taxon>Acariformes</taxon>
        <taxon>Trombidiformes</taxon>
        <taxon>Prostigmata</taxon>
        <taxon>Eupodina</taxon>
        <taxon>Eriophyoidea</taxon>
        <taxon>Eriophyidae</taxon>
        <taxon>Eriophyinae</taxon>
        <taxon>Aceriini</taxon>
        <taxon>Aceria</taxon>
    </lineage>
</organism>
<dbReference type="PANTHER" id="PTHR23140">
    <property type="entry name" value="RNA PROCESSING PROTEIN LD23810P"/>
    <property type="match status" value="1"/>
</dbReference>
<dbReference type="InterPro" id="IPR051485">
    <property type="entry name" value="SR-CTD_assoc_factor"/>
</dbReference>
<proteinExistence type="predicted"/>
<dbReference type="GO" id="GO:0005634">
    <property type="term" value="C:nucleus"/>
    <property type="evidence" value="ECO:0007669"/>
    <property type="project" value="TreeGrafter"/>
</dbReference>
<gene>
    <name evidence="5" type="primary">SCAF8</name>
    <name evidence="5" type="ORF">g.2464</name>
</gene>
<feature type="compositionally biased region" description="Basic and acidic residues" evidence="3">
    <location>
        <begin position="1"/>
        <end position="22"/>
    </location>
</feature>
<dbReference type="GO" id="GO:0003723">
    <property type="term" value="F:RNA binding"/>
    <property type="evidence" value="ECO:0007669"/>
    <property type="project" value="UniProtKB-UniRule"/>
</dbReference>
<feature type="region of interest" description="Disordered" evidence="3">
    <location>
        <begin position="1"/>
        <end position="83"/>
    </location>
</feature>
<dbReference type="AlphaFoldDB" id="A0A6G1S7D6"/>
<keyword evidence="1 2" id="KW-0694">RNA-binding</keyword>
<dbReference type="InterPro" id="IPR000504">
    <property type="entry name" value="RRM_dom"/>
</dbReference>
<evidence type="ECO:0000256" key="2">
    <source>
        <dbReference type="PROSITE-ProRule" id="PRU00176"/>
    </source>
</evidence>
<dbReference type="SUPFAM" id="SSF54928">
    <property type="entry name" value="RNA-binding domain, RBD"/>
    <property type="match status" value="1"/>
</dbReference>
<dbReference type="Gene3D" id="3.30.70.330">
    <property type="match status" value="1"/>
</dbReference>
<dbReference type="PROSITE" id="PS50102">
    <property type="entry name" value="RRM"/>
    <property type="match status" value="1"/>
</dbReference>
<name>A0A6G1S7D6_9ACAR</name>
<dbReference type="PANTHER" id="PTHR23140:SF4">
    <property type="entry name" value="PROTEIN CBR-NRD-1"/>
    <property type="match status" value="1"/>
</dbReference>
<dbReference type="InterPro" id="IPR035979">
    <property type="entry name" value="RBD_domain_sf"/>
</dbReference>
<evidence type="ECO:0000256" key="1">
    <source>
        <dbReference type="ARBA" id="ARBA00022884"/>
    </source>
</evidence>
<accession>A0A6G1S7D6</accession>
<evidence type="ECO:0000256" key="3">
    <source>
        <dbReference type="SAM" id="MobiDB-lite"/>
    </source>
</evidence>
<evidence type="ECO:0000259" key="4">
    <source>
        <dbReference type="PROSITE" id="PS50102"/>
    </source>
</evidence>
<dbReference type="InterPro" id="IPR012677">
    <property type="entry name" value="Nucleotide-bd_a/b_plait_sf"/>
</dbReference>
<feature type="domain" description="RRM" evidence="4">
    <location>
        <begin position="101"/>
        <end position="173"/>
    </location>
</feature>
<dbReference type="Pfam" id="PF00076">
    <property type="entry name" value="RRM_1"/>
    <property type="match status" value="1"/>
</dbReference>
<dbReference type="SMART" id="SM00360">
    <property type="entry name" value="RRM"/>
    <property type="match status" value="1"/>
</dbReference>
<dbReference type="EMBL" id="GGYP01001645">
    <property type="protein sequence ID" value="MDE46416.1"/>
    <property type="molecule type" value="Transcribed_RNA"/>
</dbReference>
<evidence type="ECO:0000313" key="5">
    <source>
        <dbReference type="EMBL" id="MDE46416.1"/>
    </source>
</evidence>